<proteinExistence type="predicted"/>
<organism evidence="1 2">
    <name type="scientific">Thermosulfuriphilus ammonigenes</name>
    <dbReference type="NCBI Taxonomy" id="1936021"/>
    <lineage>
        <taxon>Bacteria</taxon>
        <taxon>Pseudomonadati</taxon>
        <taxon>Thermodesulfobacteriota</taxon>
        <taxon>Thermodesulfobacteria</taxon>
        <taxon>Thermodesulfobacteriales</taxon>
        <taxon>Thermodesulfobacteriaceae</taxon>
        <taxon>Thermosulfuriphilus</taxon>
    </lineage>
</organism>
<dbReference type="PIRSF" id="PIRSF032131">
    <property type="entry name" value="UCP032131"/>
    <property type="match status" value="1"/>
</dbReference>
<dbReference type="EMBL" id="CP048877">
    <property type="protein sequence ID" value="QIJ70868.1"/>
    <property type="molecule type" value="Genomic_DNA"/>
</dbReference>
<evidence type="ECO:0000313" key="2">
    <source>
        <dbReference type="Proteomes" id="UP000502179"/>
    </source>
</evidence>
<sequence>MIVFDLSCENNHVFEGWFADRASYEEQVAKGLINCPFCGSQKIRKILSPVAIKKSRDSQHQASTPEAKMLNVLYQISRYVEKNFEDVGARFAEEALKIHYGIEEPRAIRGVATEEEEKILKEEGVEFLKVPVIRKSEH</sequence>
<name>A0A6G7PTU5_9BACT</name>
<dbReference type="Pfam" id="PF06676">
    <property type="entry name" value="DUF1178"/>
    <property type="match status" value="1"/>
</dbReference>
<reference evidence="1 2" key="1">
    <citation type="submission" date="2020-02" db="EMBL/GenBank/DDBJ databases">
        <title>Genome analysis of Thermosulfuriphilus ammonigenes ST65T, an anaerobic thermophilic chemolithoautotrophic bacterium isolated from a deep-sea hydrothermal vent.</title>
        <authorList>
            <person name="Slobodkina G."/>
            <person name="Allioux M."/>
            <person name="Merkel A."/>
            <person name="Alain K."/>
            <person name="Jebbar M."/>
            <person name="Slobodkin A."/>
        </authorList>
    </citation>
    <scope>NUCLEOTIDE SEQUENCE [LARGE SCALE GENOMIC DNA]</scope>
    <source>
        <strain evidence="1 2">ST65</strain>
    </source>
</reference>
<gene>
    <name evidence="1" type="ORF">G4V39_00655</name>
</gene>
<accession>A0A6G7PTU5</accession>
<protein>
    <submittedName>
        <fullName evidence="1">DUF1178 family protein</fullName>
    </submittedName>
</protein>
<dbReference type="AlphaFoldDB" id="A0A6G7PTU5"/>
<keyword evidence="2" id="KW-1185">Reference proteome</keyword>
<evidence type="ECO:0000313" key="1">
    <source>
        <dbReference type="EMBL" id="QIJ70868.1"/>
    </source>
</evidence>
<dbReference type="RefSeq" id="WP_166031091.1">
    <property type="nucleotide sequence ID" value="NZ_CP048877.1"/>
</dbReference>
<dbReference type="Proteomes" id="UP000502179">
    <property type="component" value="Chromosome"/>
</dbReference>
<dbReference type="KEGG" id="tav:G4V39_00655"/>
<dbReference type="InterPro" id="IPR009562">
    <property type="entry name" value="DUF1178"/>
</dbReference>